<dbReference type="EMBL" id="BAAATD010000013">
    <property type="protein sequence ID" value="GAA2626494.1"/>
    <property type="molecule type" value="Genomic_DNA"/>
</dbReference>
<comment type="caution">
    <text evidence="1">The sequence shown here is derived from an EMBL/GenBank/DDBJ whole genome shotgun (WGS) entry which is preliminary data.</text>
</comment>
<evidence type="ECO:0000313" key="1">
    <source>
        <dbReference type="EMBL" id="GAA2626494.1"/>
    </source>
</evidence>
<dbReference type="InterPro" id="IPR027575">
    <property type="entry name" value="LD_lanti_pre"/>
</dbReference>
<evidence type="ECO:0008006" key="3">
    <source>
        <dbReference type="Google" id="ProtNLM"/>
    </source>
</evidence>
<accession>A0ABN3QI52</accession>
<dbReference type="Proteomes" id="UP001501509">
    <property type="component" value="Unassembled WGS sequence"/>
</dbReference>
<reference evidence="1 2" key="1">
    <citation type="journal article" date="2019" name="Int. J. Syst. Evol. Microbiol.">
        <title>The Global Catalogue of Microorganisms (GCM) 10K type strain sequencing project: providing services to taxonomists for standard genome sequencing and annotation.</title>
        <authorList>
            <consortium name="The Broad Institute Genomics Platform"/>
            <consortium name="The Broad Institute Genome Sequencing Center for Infectious Disease"/>
            <person name="Wu L."/>
            <person name="Ma J."/>
        </authorList>
    </citation>
    <scope>NUCLEOTIDE SEQUENCE [LARGE SCALE GENOMIC DNA]</scope>
    <source>
        <strain evidence="1 2">JCM 6833</strain>
    </source>
</reference>
<protein>
    <recommendedName>
        <fullName evidence="3">FxLD family lantipeptide</fullName>
    </recommendedName>
</protein>
<sequence>MSPTPPTLLAQNRAEEAVYDDAEFSLDLRVVEAAVPIAKLMCDTSDNCGSTCSGSACNTSANDPF</sequence>
<proteinExistence type="predicted"/>
<evidence type="ECO:0000313" key="2">
    <source>
        <dbReference type="Proteomes" id="UP001501509"/>
    </source>
</evidence>
<gene>
    <name evidence="1" type="ORF">GCM10010411_74290</name>
</gene>
<organism evidence="1 2">
    <name type="scientific">Actinomadura fulvescens</name>
    <dbReference type="NCBI Taxonomy" id="46160"/>
    <lineage>
        <taxon>Bacteria</taxon>
        <taxon>Bacillati</taxon>
        <taxon>Actinomycetota</taxon>
        <taxon>Actinomycetes</taxon>
        <taxon>Streptosporangiales</taxon>
        <taxon>Thermomonosporaceae</taxon>
        <taxon>Actinomadura</taxon>
    </lineage>
</organism>
<dbReference type="NCBIfam" id="TIGR04363">
    <property type="entry name" value="LD_lanti_pre"/>
    <property type="match status" value="1"/>
</dbReference>
<name>A0ABN3QI52_9ACTN</name>
<keyword evidence="2" id="KW-1185">Reference proteome</keyword>
<dbReference type="RefSeq" id="WP_344547184.1">
    <property type="nucleotide sequence ID" value="NZ_BAAATD010000013.1"/>
</dbReference>